<proteinExistence type="predicted"/>
<name>A0ACC0LFJ4_RHOML</name>
<accession>A0ACC0LFJ4</accession>
<gene>
    <name evidence="1" type="ORF">RHMOL_Rhmol12G0049500</name>
</gene>
<sequence>MGKICGDVAEQKKKKICCNEGWISLGPWGGEYGEDWAYKAVGPIMQITIGYNIFIESILFERKCCDGVVVGSFGIGCSSIGGATRTFCIDSSIEQLSSISLTHGGEMIVSLCFETNIGNKYGPFGPGSGASSVSIPVGGGVITGFHGRYGSFLSAIGIFVAPKVNRLPSSGIKVDSLHSIQDPDYAPTQLKGKINDEGLISLGPWGGKDGVDWAYKANGPIMQISICYGEAIDSILFQSRSFDGLVIGSSEKIGGTGGHTTKTFCIDSSVEQLSFISLTYGDYYGQVAIRSLCFETDIRNKYGPFGTISGASSQSVPIEGGVTVGFHGHCGTGTYLTAIGILVAPKVNNLPSTSGEKFDSLHSVQDPNYVPTQLEELIVQAKQMSHKGKEKVTYPMSNENTQVQPLRDRNIGIVIPDERDQNVIHTHKIKNVVNKDNSVHEDINLEGLEGNNSSAEGLMSLGPWGGKEGKYWAYKPNGPILQITIRYGFVIHSIVFTSKSCDGGVIGSSEKFGGTGGRTTETFCIDTSEEQLTSISLTYDYFHGKVRITTLCFNTNLNKYGPFGSRLGEYSESIPIEGGFFGGFHGRIDDGYIAAIGIFVPPKVNHLHSIQDPDSAPIQLKVLGSGVGSKPKTLETRTIKSKWSLQFSVAKFKANFCGSKPKTLENIIVHDSASSSAAINKDDHHDGAPSPSSETIRMNLGLVDSASQSLNLVDSAFKKYKIHMRKQISEAREKLEELKRLGSRESDFDKLEKAIAKLKFQIPLVTNKYDHHGGALSPTSKMIHSDLILLDTAFAEAEESMHHMNVKINQAHEKFKELQTLPSSERDSDKLQEADFDSDKLQEADSDSDELQDADSDSDKLQDADSDELQEANSDKLQDADSDSDKLQDADSDELQEANSDKLQKAESDKLQKTDSDKKELRKVIGKLKVQIRLHNKVRLVDSNPHHKNWDNINGAEGGMTHFFHKEPEVVHTSDFDGLLKDFHDLPEPLRCCLSCFFKFPPMATIKRTPMIYLWIGQGYISEYLHSEGYVWDVEVHAGKIFDDLIAKGFIEPIYQNCSLVPDSCKMSSFVRSSLYEEAKRRGFTSNGTLDLGPASVCGDPIRRSSCLINVGEAIINFQPEIFENMKVIRSLYLGRWQSSTTHHIELANAKILRGLNKLKNLTFLSLRGISMITELPSVISELNDLMILDLRACYNLDVIPDNIGLLKSLTHLDMSECYSLENMPKSLAELSNLQVLKGFLIGDFNNNKQSCTLCDLSVLQKLRKLNIHTSVKDLRLQDLEYLERFEGLKKLTISWGRLQARDEVNIAEAFPFARLPPRLQKLDLQCFPMTSLIDWLMPGKLKELKKLYIRGGQLHDLGEIQKCQVEQWTMDVEILRLEYLSELELYWKELRTVFPKLIYLHQEECPKFISFPCDERGVWIDNQAIDTHVQLQKYIRTRGKISSSSMLGSGSTST</sequence>
<reference evidence="1" key="1">
    <citation type="submission" date="2022-02" db="EMBL/GenBank/DDBJ databases">
        <title>Plant Genome Project.</title>
        <authorList>
            <person name="Zhang R.-G."/>
        </authorList>
    </citation>
    <scope>NUCLEOTIDE SEQUENCE</scope>
    <source>
        <strain evidence="1">AT1</strain>
    </source>
</reference>
<evidence type="ECO:0000313" key="1">
    <source>
        <dbReference type="EMBL" id="KAI8527097.1"/>
    </source>
</evidence>
<evidence type="ECO:0000313" key="2">
    <source>
        <dbReference type="Proteomes" id="UP001062846"/>
    </source>
</evidence>
<dbReference type="Proteomes" id="UP001062846">
    <property type="component" value="Chromosome 12"/>
</dbReference>
<dbReference type="EMBL" id="CM046399">
    <property type="protein sequence ID" value="KAI8527097.1"/>
    <property type="molecule type" value="Genomic_DNA"/>
</dbReference>
<comment type="caution">
    <text evidence="1">The sequence shown here is derived from an EMBL/GenBank/DDBJ whole genome shotgun (WGS) entry which is preliminary data.</text>
</comment>
<keyword evidence="2" id="KW-1185">Reference proteome</keyword>
<protein>
    <submittedName>
        <fullName evidence="1">Uncharacterized protein</fullName>
    </submittedName>
</protein>
<organism evidence="1 2">
    <name type="scientific">Rhododendron molle</name>
    <name type="common">Chinese azalea</name>
    <name type="synonym">Azalea mollis</name>
    <dbReference type="NCBI Taxonomy" id="49168"/>
    <lineage>
        <taxon>Eukaryota</taxon>
        <taxon>Viridiplantae</taxon>
        <taxon>Streptophyta</taxon>
        <taxon>Embryophyta</taxon>
        <taxon>Tracheophyta</taxon>
        <taxon>Spermatophyta</taxon>
        <taxon>Magnoliopsida</taxon>
        <taxon>eudicotyledons</taxon>
        <taxon>Gunneridae</taxon>
        <taxon>Pentapetalae</taxon>
        <taxon>asterids</taxon>
        <taxon>Ericales</taxon>
        <taxon>Ericaceae</taxon>
        <taxon>Ericoideae</taxon>
        <taxon>Rhodoreae</taxon>
        <taxon>Rhododendron</taxon>
    </lineage>
</organism>